<organism evidence="2 3">
    <name type="scientific">Ignelater luminosus</name>
    <name type="common">Cucubano</name>
    <name type="synonym">Pyrophorus luminosus</name>
    <dbReference type="NCBI Taxonomy" id="2038154"/>
    <lineage>
        <taxon>Eukaryota</taxon>
        <taxon>Metazoa</taxon>
        <taxon>Ecdysozoa</taxon>
        <taxon>Arthropoda</taxon>
        <taxon>Hexapoda</taxon>
        <taxon>Insecta</taxon>
        <taxon>Pterygota</taxon>
        <taxon>Neoptera</taxon>
        <taxon>Endopterygota</taxon>
        <taxon>Coleoptera</taxon>
        <taxon>Polyphaga</taxon>
        <taxon>Elateriformia</taxon>
        <taxon>Elateroidea</taxon>
        <taxon>Elateridae</taxon>
        <taxon>Agrypninae</taxon>
        <taxon>Pyrophorini</taxon>
        <taxon>Ignelater</taxon>
    </lineage>
</organism>
<protein>
    <submittedName>
        <fullName evidence="2">Uncharacterized protein</fullName>
    </submittedName>
</protein>
<name>A0A8K0FZT7_IGNLU</name>
<evidence type="ECO:0000313" key="3">
    <source>
        <dbReference type="Proteomes" id="UP000801492"/>
    </source>
</evidence>
<gene>
    <name evidence="2" type="ORF">ILUMI_19538</name>
</gene>
<keyword evidence="1" id="KW-0472">Membrane</keyword>
<accession>A0A8K0FZT7</accession>
<dbReference type="EMBL" id="VTPC01087055">
    <property type="protein sequence ID" value="KAF2886635.1"/>
    <property type="molecule type" value="Genomic_DNA"/>
</dbReference>
<keyword evidence="1" id="KW-0812">Transmembrane</keyword>
<comment type="caution">
    <text evidence="2">The sequence shown here is derived from an EMBL/GenBank/DDBJ whole genome shotgun (WGS) entry which is preliminary data.</text>
</comment>
<proteinExistence type="predicted"/>
<dbReference type="Proteomes" id="UP000801492">
    <property type="component" value="Unassembled WGS sequence"/>
</dbReference>
<evidence type="ECO:0000256" key="1">
    <source>
        <dbReference type="SAM" id="Phobius"/>
    </source>
</evidence>
<keyword evidence="3" id="KW-1185">Reference proteome</keyword>
<evidence type="ECO:0000313" key="2">
    <source>
        <dbReference type="EMBL" id="KAF2886635.1"/>
    </source>
</evidence>
<feature type="transmembrane region" description="Helical" evidence="1">
    <location>
        <begin position="24"/>
        <end position="43"/>
    </location>
</feature>
<sequence length="184" mass="21512">MSTNITVSDEQYRNGKMIIGRHHIIINLISSLDILISYWLAALERELRRKNLVLKNLEDKDNKDNNETKGKALKLINAMGIKMNSEQVIDEIRRMEKPKPGTTRPILLELTIGSKKFEILKQSNKLKRTNIWIDEDCPKDVIEERKALIPQLKKARQRECKASIKYNKLIINNEVYQEEDIETK</sequence>
<keyword evidence="1" id="KW-1133">Transmembrane helix</keyword>
<dbReference type="OrthoDB" id="6775061at2759"/>
<reference evidence="2" key="1">
    <citation type="submission" date="2019-08" db="EMBL/GenBank/DDBJ databases">
        <title>The genome of the North American firefly Photinus pyralis.</title>
        <authorList>
            <consortium name="Photinus pyralis genome working group"/>
            <person name="Fallon T.R."/>
            <person name="Sander Lower S.E."/>
            <person name="Weng J.-K."/>
        </authorList>
    </citation>
    <scope>NUCLEOTIDE SEQUENCE</scope>
    <source>
        <strain evidence="2">TRF0915ILg1</strain>
        <tissue evidence="2">Whole body</tissue>
    </source>
</reference>
<dbReference type="AlphaFoldDB" id="A0A8K0FZT7"/>